<sequence length="141" mass="15961">MATWAHTLRVNVVWSCRTLRMIPYKAQCAKQCLSLVAWMRGWGNLFPWRTASATTNHNLTNSVRGDSNTHVGNVSNSYNDTTINVGVGEGSLRIQAWLSPLEPHRRHQDVRNRRLDGVGDWVLRRNEFESWCGGLDGSVDP</sequence>
<proteinExistence type="predicted"/>
<name>A0A317SNP0_9PEZI</name>
<comment type="caution">
    <text evidence="1">The sequence shown here is derived from an EMBL/GenBank/DDBJ whole genome shotgun (WGS) entry which is preliminary data.</text>
</comment>
<accession>A0A317SNP0</accession>
<gene>
    <name evidence="1" type="ORF">C7212DRAFT_344572</name>
</gene>
<dbReference type="OrthoDB" id="1577640at2759"/>
<protein>
    <submittedName>
        <fullName evidence="1">Uncharacterized protein</fullName>
    </submittedName>
</protein>
<evidence type="ECO:0000313" key="2">
    <source>
        <dbReference type="Proteomes" id="UP000246991"/>
    </source>
</evidence>
<evidence type="ECO:0000313" key="1">
    <source>
        <dbReference type="EMBL" id="PWW76104.1"/>
    </source>
</evidence>
<reference evidence="1 2" key="1">
    <citation type="submission" date="2018-03" db="EMBL/GenBank/DDBJ databases">
        <title>Genomes of Pezizomycetes fungi and the evolution of truffles.</title>
        <authorList>
            <person name="Murat C."/>
            <person name="Payen T."/>
            <person name="Noel B."/>
            <person name="Kuo A."/>
            <person name="Martin F.M."/>
        </authorList>
    </citation>
    <scope>NUCLEOTIDE SEQUENCE [LARGE SCALE GENOMIC DNA]</scope>
    <source>
        <strain evidence="1">091103-1</strain>
    </source>
</reference>
<dbReference type="EMBL" id="PYWC01000038">
    <property type="protein sequence ID" value="PWW76104.1"/>
    <property type="molecule type" value="Genomic_DNA"/>
</dbReference>
<organism evidence="1 2">
    <name type="scientific">Tuber magnatum</name>
    <name type="common">white Piedmont truffle</name>
    <dbReference type="NCBI Taxonomy" id="42249"/>
    <lineage>
        <taxon>Eukaryota</taxon>
        <taxon>Fungi</taxon>
        <taxon>Dikarya</taxon>
        <taxon>Ascomycota</taxon>
        <taxon>Pezizomycotina</taxon>
        <taxon>Pezizomycetes</taxon>
        <taxon>Pezizales</taxon>
        <taxon>Tuberaceae</taxon>
        <taxon>Tuber</taxon>
    </lineage>
</organism>
<dbReference type="Proteomes" id="UP000246991">
    <property type="component" value="Unassembled WGS sequence"/>
</dbReference>
<dbReference type="AlphaFoldDB" id="A0A317SNP0"/>
<keyword evidence="2" id="KW-1185">Reference proteome</keyword>